<dbReference type="AlphaFoldDB" id="A0A3Q3GNP1"/>
<dbReference type="PANTHER" id="PTHR45013">
    <property type="entry name" value="NACHT DOMAIN- AND WD REPEAT-CONTAINING PROTEIN 1"/>
    <property type="match status" value="1"/>
</dbReference>
<keyword evidence="1" id="KW-0812">Transmembrane</keyword>
<name>A0A3Q3GNP1_9LABR</name>
<accession>A0A3Q3GNP1</accession>
<dbReference type="GeneTree" id="ENSGT00940000177900"/>
<dbReference type="PANTHER" id="PTHR45013:SF1">
    <property type="entry name" value="NACHT DOMAIN- AND WD REPEAT-CONTAINING PROTEIN 1"/>
    <property type="match status" value="1"/>
</dbReference>
<proteinExistence type="predicted"/>
<dbReference type="InterPro" id="IPR043365">
    <property type="entry name" value="NWD1"/>
</dbReference>
<dbReference type="InParanoid" id="A0A3Q3GNP1"/>
<evidence type="ECO:0000313" key="2">
    <source>
        <dbReference type="Ensembl" id="ENSLBEP00000035642.1"/>
    </source>
</evidence>
<feature type="transmembrane region" description="Helical" evidence="1">
    <location>
        <begin position="79"/>
        <end position="98"/>
    </location>
</feature>
<sequence>MSSERKALLEKAYPEVLTFCRGLGLVFEVVDLRWGIRSVSSGDHEACEVFLQEIQNCQRISAGPAFIVSLKFVKRYMKITPPLLFVFVYIAFLFVHFISFKQTIKLRKTNKHKI</sequence>
<reference evidence="2" key="1">
    <citation type="submission" date="2025-08" db="UniProtKB">
        <authorList>
            <consortium name="Ensembl"/>
        </authorList>
    </citation>
    <scope>IDENTIFICATION</scope>
</reference>
<organism evidence="2 3">
    <name type="scientific">Labrus bergylta</name>
    <name type="common">ballan wrasse</name>
    <dbReference type="NCBI Taxonomy" id="56723"/>
    <lineage>
        <taxon>Eukaryota</taxon>
        <taxon>Metazoa</taxon>
        <taxon>Chordata</taxon>
        <taxon>Craniata</taxon>
        <taxon>Vertebrata</taxon>
        <taxon>Euteleostomi</taxon>
        <taxon>Actinopterygii</taxon>
        <taxon>Neopterygii</taxon>
        <taxon>Teleostei</taxon>
        <taxon>Neoteleostei</taxon>
        <taxon>Acanthomorphata</taxon>
        <taxon>Eupercaria</taxon>
        <taxon>Labriformes</taxon>
        <taxon>Labridae</taxon>
        <taxon>Labrus</taxon>
    </lineage>
</organism>
<dbReference type="STRING" id="56723.ENSLBEP00000035642"/>
<evidence type="ECO:0000256" key="1">
    <source>
        <dbReference type="SAM" id="Phobius"/>
    </source>
</evidence>
<evidence type="ECO:0000313" key="3">
    <source>
        <dbReference type="Proteomes" id="UP000261660"/>
    </source>
</evidence>
<protein>
    <submittedName>
        <fullName evidence="2">Uncharacterized protein</fullName>
    </submittedName>
</protein>
<dbReference type="Proteomes" id="UP000261660">
    <property type="component" value="Unplaced"/>
</dbReference>
<keyword evidence="1" id="KW-0472">Membrane</keyword>
<keyword evidence="3" id="KW-1185">Reference proteome</keyword>
<reference evidence="2" key="2">
    <citation type="submission" date="2025-09" db="UniProtKB">
        <authorList>
            <consortium name="Ensembl"/>
        </authorList>
    </citation>
    <scope>IDENTIFICATION</scope>
</reference>
<keyword evidence="1" id="KW-1133">Transmembrane helix</keyword>
<dbReference type="Ensembl" id="ENSLBET00000037145.1">
    <property type="protein sequence ID" value="ENSLBEP00000035642.1"/>
    <property type="gene ID" value="ENSLBEG00000026737.1"/>
</dbReference>